<name>A0ABU3S3C0_9HYPH</name>
<evidence type="ECO:0000313" key="2">
    <source>
        <dbReference type="EMBL" id="MDU0338850.1"/>
    </source>
</evidence>
<gene>
    <name evidence="2" type="ORF">RKE40_03120</name>
</gene>
<keyword evidence="3" id="KW-1185">Reference proteome</keyword>
<organism evidence="2 3">
    <name type="scientific">Bosea rubneri</name>
    <dbReference type="NCBI Taxonomy" id="3075434"/>
    <lineage>
        <taxon>Bacteria</taxon>
        <taxon>Pseudomonadati</taxon>
        <taxon>Pseudomonadota</taxon>
        <taxon>Alphaproteobacteria</taxon>
        <taxon>Hyphomicrobiales</taxon>
        <taxon>Boseaceae</taxon>
        <taxon>Bosea</taxon>
    </lineage>
</organism>
<dbReference type="InterPro" id="IPR009560">
    <property type="entry name" value="DUF1176"/>
</dbReference>
<proteinExistence type="predicted"/>
<dbReference type="Proteomes" id="UP001254257">
    <property type="component" value="Unassembled WGS sequence"/>
</dbReference>
<sequence>MGRGLVARLVPLWGAILMAATAPASAQSQGKTFRDWIAGCDNLRSCTALSLPDETAETVGYLRLERPAGPDGAVSLSLKLTGEKLKAPLAIGLKLDGAPFPSGGKPLAATVEDAETARIVFSEADAAALIAAARKATKLSASLAGKSYAISLAGSVAAMLWIDEQQGRLNTTTALVRKGPAAASTVPSPPALPVITARATGPALADGAAKTLAAALRKHLKTSDPDACEQDDEGARYNPDRVWPLDGGRRLVGLYCGAGAYNILTGYWLVTGDAVAGARKVAFAGNDNNVLINSDYTPKDGQLGYFAKGRGIGDCGGSGTYAWTGSDFALTTLSTMGECRQIPSDDWLVLFRSDVKVTK</sequence>
<feature type="signal peptide" evidence="1">
    <location>
        <begin position="1"/>
        <end position="26"/>
    </location>
</feature>
<evidence type="ECO:0000313" key="3">
    <source>
        <dbReference type="Proteomes" id="UP001254257"/>
    </source>
</evidence>
<dbReference type="EMBL" id="JAWDID010000003">
    <property type="protein sequence ID" value="MDU0338850.1"/>
    <property type="molecule type" value="Genomic_DNA"/>
</dbReference>
<evidence type="ECO:0000256" key="1">
    <source>
        <dbReference type="SAM" id="SignalP"/>
    </source>
</evidence>
<keyword evidence="1" id="KW-0732">Signal</keyword>
<accession>A0ABU3S3C0</accession>
<protein>
    <submittedName>
        <fullName evidence="2">DUF1176 domain-containing protein</fullName>
    </submittedName>
</protein>
<feature type="chain" id="PRO_5047179859" evidence="1">
    <location>
        <begin position="27"/>
        <end position="359"/>
    </location>
</feature>
<reference evidence="2 3" key="1">
    <citation type="submission" date="2023-09" db="EMBL/GenBank/DDBJ databases">
        <title>Whole genome shotgun sequencing (WGS) of Bosea sp. ZW T0_25, isolated from stored onions (Allium cepa).</title>
        <authorList>
            <person name="Stoll D.A."/>
            <person name="Huch M."/>
        </authorList>
    </citation>
    <scope>NUCLEOTIDE SEQUENCE [LARGE SCALE GENOMIC DNA]</scope>
    <source>
        <strain evidence="2 3">ZW T0_25</strain>
    </source>
</reference>
<comment type="caution">
    <text evidence="2">The sequence shown here is derived from an EMBL/GenBank/DDBJ whole genome shotgun (WGS) entry which is preliminary data.</text>
</comment>
<dbReference type="RefSeq" id="WP_316016783.1">
    <property type="nucleotide sequence ID" value="NZ_JAWDID010000003.1"/>
</dbReference>
<dbReference type="Pfam" id="PF06674">
    <property type="entry name" value="DUF1176"/>
    <property type="match status" value="1"/>
</dbReference>